<sequence>MKLTMKNTLKAVVLVLFDTATVSAHDGHKSKQDSTAQQADTVMNAHSTEEGHKDHTHTSEADSHDAHPQDAHHEKKVKADLADFPTIHPLIVHFAIVLLIVGAILAVVNIFFIKRELAWTAFAMVLVGFVAAYLAGRYFHPHTHGLTEHAKLVLEQHDFWADWTINLGFIGLLLQGINLFIFKSKRWAMAIVAVVLLSAAYAVAQAGHYGAQLVHIEGVGPEGKFLELEHDH</sequence>
<feature type="transmembrane region" description="Helical" evidence="2">
    <location>
        <begin position="119"/>
        <end position="139"/>
    </location>
</feature>
<keyword evidence="2" id="KW-0472">Membrane</keyword>
<feature type="transmembrane region" description="Helical" evidence="2">
    <location>
        <begin position="159"/>
        <end position="180"/>
    </location>
</feature>
<feature type="compositionally biased region" description="Basic and acidic residues" evidence="1">
    <location>
        <begin position="47"/>
        <end position="72"/>
    </location>
</feature>
<feature type="signal peptide" evidence="3">
    <location>
        <begin position="1"/>
        <end position="24"/>
    </location>
</feature>
<keyword evidence="3" id="KW-0732">Signal</keyword>
<feature type="transmembrane region" description="Helical" evidence="2">
    <location>
        <begin position="187"/>
        <end position="204"/>
    </location>
</feature>
<feature type="region of interest" description="Disordered" evidence="1">
    <location>
        <begin position="46"/>
        <end position="72"/>
    </location>
</feature>
<comment type="caution">
    <text evidence="4">The sequence shown here is derived from an EMBL/GenBank/DDBJ whole genome shotgun (WGS) entry which is preliminary data.</text>
</comment>
<evidence type="ECO:0000256" key="3">
    <source>
        <dbReference type="SAM" id="SignalP"/>
    </source>
</evidence>
<reference evidence="4 5" key="1">
    <citation type="submission" date="2019-02" db="EMBL/GenBank/DDBJ databases">
        <title>Genomic Encyclopedia of Archaeal and Bacterial Type Strains, Phase II (KMG-II): from individual species to whole genera.</title>
        <authorList>
            <person name="Goeker M."/>
        </authorList>
    </citation>
    <scope>NUCLEOTIDE SEQUENCE [LARGE SCALE GENOMIC DNA]</scope>
    <source>
        <strain evidence="4 5">DSM 21411</strain>
    </source>
</reference>
<proteinExistence type="predicted"/>
<evidence type="ECO:0000256" key="2">
    <source>
        <dbReference type="SAM" id="Phobius"/>
    </source>
</evidence>
<dbReference type="Proteomes" id="UP000292209">
    <property type="component" value="Unassembled WGS sequence"/>
</dbReference>
<name>A0A4Q7PD55_9BACT</name>
<keyword evidence="2" id="KW-1133">Transmembrane helix</keyword>
<feature type="chain" id="PRO_5020474866" evidence="3">
    <location>
        <begin position="25"/>
        <end position="232"/>
    </location>
</feature>
<protein>
    <submittedName>
        <fullName evidence="4">Putative membrane protein</fullName>
    </submittedName>
</protein>
<evidence type="ECO:0000313" key="5">
    <source>
        <dbReference type="Proteomes" id="UP000292209"/>
    </source>
</evidence>
<gene>
    <name evidence="4" type="ORF">BC751_3804</name>
</gene>
<keyword evidence="5" id="KW-1185">Reference proteome</keyword>
<evidence type="ECO:0000313" key="4">
    <source>
        <dbReference type="EMBL" id="RZS98165.1"/>
    </source>
</evidence>
<organism evidence="4 5">
    <name type="scientific">Cecembia calidifontis</name>
    <dbReference type="NCBI Taxonomy" id="1187080"/>
    <lineage>
        <taxon>Bacteria</taxon>
        <taxon>Pseudomonadati</taxon>
        <taxon>Bacteroidota</taxon>
        <taxon>Cytophagia</taxon>
        <taxon>Cytophagales</taxon>
        <taxon>Cyclobacteriaceae</taxon>
        <taxon>Cecembia</taxon>
    </lineage>
</organism>
<dbReference type="EMBL" id="SGXG01000001">
    <property type="protein sequence ID" value="RZS98165.1"/>
    <property type="molecule type" value="Genomic_DNA"/>
</dbReference>
<dbReference type="AlphaFoldDB" id="A0A4Q7PD55"/>
<evidence type="ECO:0000256" key="1">
    <source>
        <dbReference type="SAM" id="MobiDB-lite"/>
    </source>
</evidence>
<accession>A0A4Q7PD55</accession>
<dbReference type="OrthoDB" id="9792840at2"/>
<feature type="transmembrane region" description="Helical" evidence="2">
    <location>
        <begin position="90"/>
        <end position="112"/>
    </location>
</feature>
<keyword evidence="2" id="KW-0812">Transmembrane</keyword>